<dbReference type="Proteomes" id="UP001501576">
    <property type="component" value="Unassembled WGS sequence"/>
</dbReference>
<protein>
    <submittedName>
        <fullName evidence="1">Uncharacterized protein</fullName>
    </submittedName>
</protein>
<comment type="caution">
    <text evidence="1">The sequence shown here is derived from an EMBL/GenBank/DDBJ whole genome shotgun (WGS) entry which is preliminary data.</text>
</comment>
<gene>
    <name evidence="1" type="ORF">GCM10010390_65280</name>
</gene>
<dbReference type="EMBL" id="BAAABZ010000071">
    <property type="protein sequence ID" value="GAA0554150.1"/>
    <property type="molecule type" value="Genomic_DNA"/>
</dbReference>
<sequence>MSLYQPPQPHAHRLVSAVLRQIHSTHYADEASPHWDAEREYSAEQVALAARELVRAVDALPEDERPIGWGTNTPKEN</sequence>
<proteinExistence type="predicted"/>
<evidence type="ECO:0000313" key="2">
    <source>
        <dbReference type="Proteomes" id="UP001501576"/>
    </source>
</evidence>
<accession>A0ABN1DWQ9</accession>
<organism evidence="1 2">
    <name type="scientific">Streptomyces mordarskii</name>
    <dbReference type="NCBI Taxonomy" id="1226758"/>
    <lineage>
        <taxon>Bacteria</taxon>
        <taxon>Bacillati</taxon>
        <taxon>Actinomycetota</taxon>
        <taxon>Actinomycetes</taxon>
        <taxon>Kitasatosporales</taxon>
        <taxon>Streptomycetaceae</taxon>
        <taxon>Streptomyces</taxon>
    </lineage>
</organism>
<evidence type="ECO:0000313" key="1">
    <source>
        <dbReference type="EMBL" id="GAA0554150.1"/>
    </source>
</evidence>
<dbReference type="RefSeq" id="WP_346160797.1">
    <property type="nucleotide sequence ID" value="NZ_BAAABZ010000071.1"/>
</dbReference>
<reference evidence="1 2" key="1">
    <citation type="journal article" date="2019" name="Int. J. Syst. Evol. Microbiol.">
        <title>The Global Catalogue of Microorganisms (GCM) 10K type strain sequencing project: providing services to taxonomists for standard genome sequencing and annotation.</title>
        <authorList>
            <consortium name="The Broad Institute Genomics Platform"/>
            <consortium name="The Broad Institute Genome Sequencing Center for Infectious Disease"/>
            <person name="Wu L."/>
            <person name="Ma J."/>
        </authorList>
    </citation>
    <scope>NUCLEOTIDE SEQUENCE [LARGE SCALE GENOMIC DNA]</scope>
    <source>
        <strain evidence="1 2">JCM 5052</strain>
    </source>
</reference>
<keyword evidence="2" id="KW-1185">Reference proteome</keyword>
<name>A0ABN1DWQ9_9ACTN</name>